<keyword evidence="2 4" id="KW-0997">Cell inner membrane</keyword>
<proteinExistence type="inferred from homology"/>
<reference evidence="5" key="1">
    <citation type="submission" date="2018-04" db="EMBL/GenBank/DDBJ databases">
        <authorList>
            <person name="Go L.Y."/>
            <person name="Mitchell J.A."/>
        </authorList>
    </citation>
    <scope>NUCLEOTIDE SEQUENCE</scope>
    <source>
        <strain evidence="5">ARTV</strain>
    </source>
</reference>
<dbReference type="GO" id="GO:0009898">
    <property type="term" value="C:cytoplasmic side of plasma membrane"/>
    <property type="evidence" value="ECO:0007669"/>
    <property type="project" value="InterPro"/>
</dbReference>
<dbReference type="AlphaFoldDB" id="A0A3B0MKC0"/>
<dbReference type="InterPro" id="IPR038228">
    <property type="entry name" value="Syd_sf"/>
</dbReference>
<dbReference type="CDD" id="cd16323">
    <property type="entry name" value="Syd"/>
    <property type="match status" value="1"/>
</dbReference>
<evidence type="ECO:0000256" key="2">
    <source>
        <dbReference type="ARBA" id="ARBA00022519"/>
    </source>
</evidence>
<comment type="subcellular location">
    <subcellularLocation>
        <location evidence="4">Cell inner membrane</location>
        <topology evidence="4">Peripheral membrane protein</topology>
        <orientation evidence="4">Cytoplasmic side</orientation>
    </subcellularLocation>
    <text evidence="4">Loosely associated with the cytoplasmic side of the inner membrane, probably via SecY.</text>
</comment>
<sequence>MAVTISKILIELTQRYIAYWQQQTGDLPASDAFYSIPSPCIEYSKDDVVYWLPKPFPMPNEKLESVEKALYIHFYPNIHQFYTTQLVADMRVKFQDQQLDLIQVWNMTDFTRLQENLIGHLITQKRRRLIPTLFIASLDSEFEIISVDNINGQVILETLGQTTRCLLAGSLIEFLQQLTPVIKKQYD</sequence>
<dbReference type="Gene3D" id="3.40.1580.20">
    <property type="entry name" value="Syd protein"/>
    <property type="match status" value="1"/>
</dbReference>
<dbReference type="InterPro" id="IPR009948">
    <property type="entry name" value="Syd"/>
</dbReference>
<evidence type="ECO:0000256" key="4">
    <source>
        <dbReference type="HAMAP-Rule" id="MF_01104"/>
    </source>
</evidence>
<evidence type="ECO:0000313" key="5">
    <source>
        <dbReference type="EMBL" id="SSW94836.1"/>
    </source>
</evidence>
<comment type="similarity">
    <text evidence="4">Belongs to the Syd family.</text>
</comment>
<evidence type="ECO:0000256" key="3">
    <source>
        <dbReference type="ARBA" id="ARBA00023136"/>
    </source>
</evidence>
<comment type="function">
    <text evidence="4">Interacts with the SecY protein in vivo. May bind preferentially to an uncomplexed state of SecY, thus functioning either as a chelating agent for excess SecY in the cell or as a regulatory factor that negatively controls the translocase function.</text>
</comment>
<dbReference type="Pfam" id="PF07348">
    <property type="entry name" value="Syd"/>
    <property type="match status" value="1"/>
</dbReference>
<gene>
    <name evidence="4 5" type="primary">syd</name>
    <name evidence="5" type="ORF">ARTV_0484</name>
</gene>
<organism evidence="5">
    <name type="scientific">Arsenophonus endosymbiont of Trialeurodes vaporariorum</name>
    <dbReference type="NCBI Taxonomy" id="235567"/>
    <lineage>
        <taxon>Bacteria</taxon>
        <taxon>Pseudomonadati</taxon>
        <taxon>Pseudomonadota</taxon>
        <taxon>Gammaproteobacteria</taxon>
        <taxon>Enterobacterales</taxon>
        <taxon>Morganellaceae</taxon>
        <taxon>Arsenophonus</taxon>
    </lineage>
</organism>
<dbReference type="NCBIfam" id="NF003439">
    <property type="entry name" value="PRK04968.1"/>
    <property type="match status" value="1"/>
</dbReference>
<evidence type="ECO:0000256" key="1">
    <source>
        <dbReference type="ARBA" id="ARBA00022475"/>
    </source>
</evidence>
<name>A0A3B0MKC0_9GAMM</name>
<protein>
    <recommendedName>
        <fullName evidence="4">Protein Syd</fullName>
    </recommendedName>
</protein>
<keyword evidence="3 4" id="KW-0472">Membrane</keyword>
<dbReference type="HAMAP" id="MF_01104">
    <property type="entry name" value="Syd"/>
    <property type="match status" value="1"/>
</dbReference>
<accession>A0A3B0MKC0</accession>
<keyword evidence="1 4" id="KW-1003">Cell membrane</keyword>
<dbReference type="EMBL" id="UFQR01000002">
    <property type="protein sequence ID" value="SSW94836.1"/>
    <property type="molecule type" value="Genomic_DNA"/>
</dbReference>